<proteinExistence type="predicted"/>
<evidence type="ECO:0000313" key="5">
    <source>
        <dbReference type="Proteomes" id="UP000184391"/>
    </source>
</evidence>
<dbReference type="GO" id="GO:0030077">
    <property type="term" value="C:plasma membrane light-harvesting complex"/>
    <property type="evidence" value="ECO:0007669"/>
    <property type="project" value="InterPro"/>
</dbReference>
<name>A0A1M7RZD6_9SPHN</name>
<dbReference type="Pfam" id="PF05239">
    <property type="entry name" value="PRC"/>
    <property type="match status" value="1"/>
</dbReference>
<keyword evidence="1" id="KW-1133">Transmembrane helix</keyword>
<dbReference type="InterPro" id="IPR014747">
    <property type="entry name" value="Bac_photo_RC_H_C"/>
</dbReference>
<dbReference type="InterPro" id="IPR027275">
    <property type="entry name" value="PRC-brl_dom"/>
</dbReference>
<dbReference type="OrthoDB" id="8557487at2"/>
<dbReference type="AlphaFoldDB" id="A0A1M7RZD6"/>
<dbReference type="InterPro" id="IPR037097">
    <property type="entry name" value="Photo_RC_H_N_sf"/>
</dbReference>
<reference evidence="5" key="1">
    <citation type="submission" date="2016-12" db="EMBL/GenBank/DDBJ databases">
        <authorList>
            <person name="Varghese N."/>
            <person name="Submissions S."/>
        </authorList>
    </citation>
    <scope>NUCLEOTIDE SEQUENCE [LARGE SCALE GENOMIC DNA]</scope>
    <source>
        <strain evidence="5">DSM 11032</strain>
    </source>
</reference>
<dbReference type="Proteomes" id="UP000184391">
    <property type="component" value="Unassembled WGS sequence"/>
</dbReference>
<dbReference type="EMBL" id="FRDF01000003">
    <property type="protein sequence ID" value="SHN51538.1"/>
    <property type="molecule type" value="Genomic_DNA"/>
</dbReference>
<dbReference type="InterPro" id="IPR011033">
    <property type="entry name" value="PRC_barrel-like_sf"/>
</dbReference>
<dbReference type="STRING" id="198312.SAMN02745193_00675"/>
<dbReference type="Pfam" id="PF03967">
    <property type="entry name" value="PRCH"/>
    <property type="match status" value="1"/>
</dbReference>
<evidence type="ECO:0000259" key="3">
    <source>
        <dbReference type="Pfam" id="PF05239"/>
    </source>
</evidence>
<feature type="transmembrane region" description="Helical" evidence="1">
    <location>
        <begin position="12"/>
        <end position="31"/>
    </location>
</feature>
<evidence type="ECO:0000259" key="2">
    <source>
        <dbReference type="Pfam" id="PF03967"/>
    </source>
</evidence>
<gene>
    <name evidence="4" type="ORF">SAMN02745193_00675</name>
</gene>
<dbReference type="Gene3D" id="4.10.540.10">
    <property type="entry name" value="Photosynthetic reaction centre, H subunit, N-terminal domain"/>
    <property type="match status" value="1"/>
</dbReference>
<keyword evidence="5" id="KW-1185">Reference proteome</keyword>
<feature type="domain" description="PRC-barrel" evidence="3">
    <location>
        <begin position="147"/>
        <end position="198"/>
    </location>
</feature>
<dbReference type="InterPro" id="IPR015810">
    <property type="entry name" value="Photo_RC_H_N"/>
</dbReference>
<protein>
    <submittedName>
        <fullName evidence="4">Photosynthetic reaction center H subunit</fullName>
    </submittedName>
</protein>
<dbReference type="RefSeq" id="WP_072673237.1">
    <property type="nucleotide sequence ID" value="NZ_FRDF01000003.1"/>
</dbReference>
<keyword evidence="1" id="KW-0812">Transmembrane</keyword>
<dbReference type="NCBIfam" id="TIGR01150">
    <property type="entry name" value="puhA"/>
    <property type="match status" value="1"/>
</dbReference>
<dbReference type="SUPFAM" id="SSF50346">
    <property type="entry name" value="PRC-barrel domain"/>
    <property type="match status" value="1"/>
</dbReference>
<sequence length="268" mass="29885">MNHAYIVGTFDVAELAFLLFFGFFIALVFYLNRESRREGYPLEDEQTGKIHPGSLFDGDKKAFQLPHGRGTYVPENVARDDINVPGVRSFRSAGAPWVPTGDPMKDGMGPAAWANRSKYPDLTFDGRPRIVPIAQSHELIIAPNDPQLIGWPVMAADKKMVGKVSDIWVDQAEHMIRYLEVETTTGKKVLAPMMVASVHGNSLIDALLPIVEDKPKFVEIDAITAAQFEDVPALETPGIITRYEEDRVQAYFGGGYMYAMPERAEPWL</sequence>
<organism evidence="4 5">
    <name type="scientific">Erythrobacter sanguineus</name>
    <dbReference type="NCBI Taxonomy" id="198312"/>
    <lineage>
        <taxon>Bacteria</taxon>
        <taxon>Pseudomonadati</taxon>
        <taxon>Pseudomonadota</taxon>
        <taxon>Alphaproteobacteria</taxon>
        <taxon>Sphingomonadales</taxon>
        <taxon>Erythrobacteraceae</taxon>
        <taxon>Erythrobacter/Porphyrobacter group</taxon>
        <taxon>Erythrobacter</taxon>
    </lineage>
</organism>
<dbReference type="InterPro" id="IPR005652">
    <property type="entry name" value="Photo_RC_H"/>
</dbReference>
<dbReference type="Gene3D" id="3.90.50.10">
    <property type="entry name" value="Photosynthetic Reaction Center, subunit H, domain 2"/>
    <property type="match status" value="1"/>
</dbReference>
<feature type="domain" description="Photosynthetic reaction centre H subunit N-terminal" evidence="2">
    <location>
        <begin position="6"/>
        <end position="133"/>
    </location>
</feature>
<accession>A0A1M7RZD6</accession>
<evidence type="ECO:0000313" key="4">
    <source>
        <dbReference type="EMBL" id="SHN51538.1"/>
    </source>
</evidence>
<dbReference type="GO" id="GO:0019684">
    <property type="term" value="P:photosynthesis, light reaction"/>
    <property type="evidence" value="ECO:0007669"/>
    <property type="project" value="InterPro"/>
</dbReference>
<evidence type="ECO:0000256" key="1">
    <source>
        <dbReference type="SAM" id="Phobius"/>
    </source>
</evidence>
<dbReference type="SUPFAM" id="SSF81490">
    <property type="entry name" value="Photosystem II reaction centre subunit H, transmembrane region"/>
    <property type="match status" value="1"/>
</dbReference>
<keyword evidence="1" id="KW-0472">Membrane</keyword>